<comment type="caution">
    <text evidence="7">The sequence shown here is derived from an EMBL/GenBank/DDBJ whole genome shotgun (WGS) entry which is preliminary data.</text>
</comment>
<keyword evidence="8" id="KW-1185">Reference proteome</keyword>
<name>A0ABR4G0B2_9EURO</name>
<keyword evidence="5" id="KW-0539">Nucleus</keyword>
<reference evidence="7 8" key="1">
    <citation type="submission" date="2024-07" db="EMBL/GenBank/DDBJ databases">
        <title>Section-level genome sequencing and comparative genomics of Aspergillus sections Usti and Cavernicolus.</title>
        <authorList>
            <consortium name="Lawrence Berkeley National Laboratory"/>
            <person name="Nybo J.L."/>
            <person name="Vesth T.C."/>
            <person name="Theobald S."/>
            <person name="Frisvad J.C."/>
            <person name="Larsen T.O."/>
            <person name="Kjaerboelling I."/>
            <person name="Rothschild-Mancinelli K."/>
            <person name="Lyhne E.K."/>
            <person name="Kogle M.E."/>
            <person name="Barry K."/>
            <person name="Clum A."/>
            <person name="Na H."/>
            <person name="Ledsgaard L."/>
            <person name="Lin J."/>
            <person name="Lipzen A."/>
            <person name="Kuo A."/>
            <person name="Riley R."/>
            <person name="Mondo S."/>
            <person name="Labutti K."/>
            <person name="Haridas S."/>
            <person name="Pangalinan J."/>
            <person name="Salamov A.A."/>
            <person name="Simmons B.A."/>
            <person name="Magnuson J.K."/>
            <person name="Chen J."/>
            <person name="Drula E."/>
            <person name="Henrissat B."/>
            <person name="Wiebenga A."/>
            <person name="Lubbers R.J."/>
            <person name="Gomes A.C."/>
            <person name="Makela M.R."/>
            <person name="Stajich J."/>
            <person name="Grigoriev I.V."/>
            <person name="Mortensen U.H."/>
            <person name="De Vries R.P."/>
            <person name="Baker S.E."/>
            <person name="Andersen M.R."/>
        </authorList>
    </citation>
    <scope>NUCLEOTIDE SEQUENCE [LARGE SCALE GENOMIC DNA]</scope>
    <source>
        <strain evidence="7 8">CBS 209.92</strain>
    </source>
</reference>
<accession>A0ABR4G0B2</accession>
<feature type="region of interest" description="Disordered" evidence="6">
    <location>
        <begin position="1"/>
        <end position="117"/>
    </location>
</feature>
<feature type="region of interest" description="Disordered" evidence="6">
    <location>
        <begin position="243"/>
        <end position="262"/>
    </location>
</feature>
<keyword evidence="4" id="KW-0040">ANK repeat</keyword>
<dbReference type="EMBL" id="JBFTWV010000071">
    <property type="protein sequence ID" value="KAL2788965.1"/>
    <property type="molecule type" value="Genomic_DNA"/>
</dbReference>
<keyword evidence="3" id="KW-0677">Repeat</keyword>
<evidence type="ECO:0000313" key="7">
    <source>
        <dbReference type="EMBL" id="KAL2788965.1"/>
    </source>
</evidence>
<protein>
    <submittedName>
        <fullName evidence="7">Uncharacterized protein</fullName>
    </submittedName>
</protein>
<dbReference type="PANTHER" id="PTHR15263">
    <property type="entry name" value="I-KAPPA-B-LIKE PROTEIN IKBL"/>
    <property type="match status" value="1"/>
</dbReference>
<evidence type="ECO:0000256" key="1">
    <source>
        <dbReference type="ARBA" id="ARBA00004123"/>
    </source>
</evidence>
<dbReference type="PANTHER" id="PTHR15263:SF1">
    <property type="entry name" value="NF-KAPPA-B INHIBITOR-LIKE PROTEIN 1"/>
    <property type="match status" value="1"/>
</dbReference>
<dbReference type="InterPro" id="IPR038753">
    <property type="entry name" value="NFKBIL1"/>
</dbReference>
<comment type="subcellular location">
    <subcellularLocation>
        <location evidence="1">Nucleus</location>
    </subcellularLocation>
</comment>
<gene>
    <name evidence="7" type="ORF">BJX66DRAFT_307826</name>
</gene>
<dbReference type="Proteomes" id="UP001610563">
    <property type="component" value="Unassembled WGS sequence"/>
</dbReference>
<feature type="compositionally biased region" description="Basic residues" evidence="6">
    <location>
        <begin position="43"/>
        <end position="90"/>
    </location>
</feature>
<evidence type="ECO:0000256" key="5">
    <source>
        <dbReference type="ARBA" id="ARBA00023242"/>
    </source>
</evidence>
<evidence type="ECO:0000313" key="8">
    <source>
        <dbReference type="Proteomes" id="UP001610563"/>
    </source>
</evidence>
<sequence>MESEDIPPRPAQPNPTSTQPNSTSTSKPPSLDAYTTRTEKSKGKFRFKSKHSSSRSSRHDHHRHHKDRDRHHDHHSSSHHRRPKRRKHRTPSPSSAPGPGPGNRSLSPNTAFRESLFDALGDDEGAAFWESVYGQPIPAPPPGVDSRGPLEQMDEEAYASYVRGEMWKRTREGMLEEAERMRAEKRAKVKAEKEAESARERRAFEDVMEGALRRGRERKKMKEVWKGVWREYVESWERVEEAVRGGKEGGESNSGGKSNSGKGLRELLFWPVQSGRRRDISKENVEEFMRRAPVTAWTSDRRAGSGDTAPEDLFQTTLKAERVRWHPDKIQHRYGALGIDETIMRSVTEVFQIVDTLWNETKR</sequence>
<evidence type="ECO:0000256" key="2">
    <source>
        <dbReference type="ARBA" id="ARBA00022553"/>
    </source>
</evidence>
<keyword evidence="2" id="KW-0597">Phosphoprotein</keyword>
<evidence type="ECO:0000256" key="4">
    <source>
        <dbReference type="ARBA" id="ARBA00023043"/>
    </source>
</evidence>
<evidence type="ECO:0000256" key="3">
    <source>
        <dbReference type="ARBA" id="ARBA00022737"/>
    </source>
</evidence>
<evidence type="ECO:0000256" key="6">
    <source>
        <dbReference type="SAM" id="MobiDB-lite"/>
    </source>
</evidence>
<feature type="compositionally biased region" description="Low complexity" evidence="6">
    <location>
        <begin position="14"/>
        <end position="30"/>
    </location>
</feature>
<proteinExistence type="predicted"/>
<organism evidence="7 8">
    <name type="scientific">Aspergillus keveii</name>
    <dbReference type="NCBI Taxonomy" id="714993"/>
    <lineage>
        <taxon>Eukaryota</taxon>
        <taxon>Fungi</taxon>
        <taxon>Dikarya</taxon>
        <taxon>Ascomycota</taxon>
        <taxon>Pezizomycotina</taxon>
        <taxon>Eurotiomycetes</taxon>
        <taxon>Eurotiomycetidae</taxon>
        <taxon>Eurotiales</taxon>
        <taxon>Aspergillaceae</taxon>
        <taxon>Aspergillus</taxon>
        <taxon>Aspergillus subgen. Nidulantes</taxon>
    </lineage>
</organism>